<dbReference type="Proteomes" id="UP001163321">
    <property type="component" value="Chromosome 9"/>
</dbReference>
<accession>A0ACC0VFY1</accession>
<name>A0ACC0VFY1_9STRA</name>
<dbReference type="EMBL" id="CM047588">
    <property type="protein sequence ID" value="KAI9905310.1"/>
    <property type="molecule type" value="Genomic_DNA"/>
</dbReference>
<reference evidence="1 2" key="1">
    <citation type="journal article" date="2022" name="bioRxiv">
        <title>The genome of the oomycete Peronosclerospora sorghi, a cosmopolitan pathogen of maize and sorghum, is inflated with dispersed pseudogenes.</title>
        <authorList>
            <person name="Fletcher K."/>
            <person name="Martin F."/>
            <person name="Isakeit T."/>
            <person name="Cavanaugh K."/>
            <person name="Magill C."/>
            <person name="Michelmore R."/>
        </authorList>
    </citation>
    <scope>NUCLEOTIDE SEQUENCE [LARGE SCALE GENOMIC DNA]</scope>
    <source>
        <strain evidence="1">P6</strain>
    </source>
</reference>
<sequence>MCFVLEFLVSLFGSFYAAMASSLLGDEYASTSSSDNEENTKVAHTYIKESSAVSTTSSILQLLPSADELLSNDTNSVVSTSDAIAYVPTNKRKKEQQVSNQSTKVLKSETGEAFRRWKKMTPFTPPQLLRPNISTEDRSSWNTSKTLSLQKKAQDAKKLEKQVASSFNHMS</sequence>
<evidence type="ECO:0000313" key="1">
    <source>
        <dbReference type="EMBL" id="KAI9905310.1"/>
    </source>
</evidence>
<protein>
    <submittedName>
        <fullName evidence="1">Uncharacterized protein</fullName>
    </submittedName>
</protein>
<organism evidence="1 2">
    <name type="scientific">Peronosclerospora sorghi</name>
    <dbReference type="NCBI Taxonomy" id="230839"/>
    <lineage>
        <taxon>Eukaryota</taxon>
        <taxon>Sar</taxon>
        <taxon>Stramenopiles</taxon>
        <taxon>Oomycota</taxon>
        <taxon>Peronosporomycetes</taxon>
        <taxon>Peronosporales</taxon>
        <taxon>Peronosporaceae</taxon>
        <taxon>Peronosclerospora</taxon>
    </lineage>
</organism>
<keyword evidence="2" id="KW-1185">Reference proteome</keyword>
<evidence type="ECO:0000313" key="2">
    <source>
        <dbReference type="Proteomes" id="UP001163321"/>
    </source>
</evidence>
<proteinExistence type="predicted"/>
<comment type="caution">
    <text evidence="1">The sequence shown here is derived from an EMBL/GenBank/DDBJ whole genome shotgun (WGS) entry which is preliminary data.</text>
</comment>
<gene>
    <name evidence="1" type="ORF">PsorP6_013933</name>
</gene>